<dbReference type="Gene3D" id="2.160.20.10">
    <property type="entry name" value="Single-stranded right-handed beta-helix, Pectin lyase-like"/>
    <property type="match status" value="1"/>
</dbReference>
<evidence type="ECO:0000313" key="4">
    <source>
        <dbReference type="EMBL" id="PNH17857.1"/>
    </source>
</evidence>
<keyword evidence="3" id="KW-0812">Transmembrane</keyword>
<dbReference type="NCBIfam" id="TIGR02543">
    <property type="entry name" value="List_Bact_rpt"/>
    <property type="match status" value="1"/>
</dbReference>
<protein>
    <recommendedName>
        <fullName evidence="6">Repeat protein</fullName>
    </recommendedName>
</protein>
<proteinExistence type="predicted"/>
<dbReference type="EMBL" id="NBZD01000005">
    <property type="protein sequence ID" value="PNH17857.1"/>
    <property type="molecule type" value="Genomic_DNA"/>
</dbReference>
<organism evidence="4 5">
    <name type="scientific">Mageeibacillus indolicus</name>
    <dbReference type="NCBI Taxonomy" id="884684"/>
    <lineage>
        <taxon>Bacteria</taxon>
        <taxon>Bacillati</taxon>
        <taxon>Bacillota</taxon>
        <taxon>Clostridia</taxon>
        <taxon>Eubacteriales</taxon>
        <taxon>Oscillospiraceae</taxon>
        <taxon>Mageeibacillus</taxon>
    </lineage>
</organism>
<accession>A0A2J8AZC1</accession>
<dbReference type="Gene3D" id="2.60.40.4270">
    <property type="entry name" value="Listeria-Bacteroides repeat domain"/>
    <property type="match status" value="1"/>
</dbReference>
<dbReference type="Proteomes" id="UP000236394">
    <property type="component" value="Unassembled WGS sequence"/>
</dbReference>
<name>A0A2J8AZC1_9FIRM</name>
<feature type="region of interest" description="Disordered" evidence="2">
    <location>
        <begin position="1260"/>
        <end position="1300"/>
    </location>
</feature>
<keyword evidence="3" id="KW-1133">Transmembrane helix</keyword>
<dbReference type="Pfam" id="PF09479">
    <property type="entry name" value="Flg_new"/>
    <property type="match status" value="1"/>
</dbReference>
<gene>
    <name evidence="4" type="ORF">B7R76_07400</name>
</gene>
<evidence type="ECO:0000256" key="1">
    <source>
        <dbReference type="ARBA" id="ARBA00004196"/>
    </source>
</evidence>
<feature type="transmembrane region" description="Helical" evidence="3">
    <location>
        <begin position="1308"/>
        <end position="1327"/>
    </location>
</feature>
<dbReference type="InterPro" id="IPR042229">
    <property type="entry name" value="Listeria/Bacterioides_rpt_sf"/>
</dbReference>
<dbReference type="InterPro" id="IPR011050">
    <property type="entry name" value="Pectin_lyase_fold/virulence"/>
</dbReference>
<keyword evidence="3" id="KW-0472">Membrane</keyword>
<evidence type="ECO:0000256" key="3">
    <source>
        <dbReference type="SAM" id="Phobius"/>
    </source>
</evidence>
<comment type="subcellular location">
    <subcellularLocation>
        <location evidence="1">Cell envelope</location>
    </subcellularLocation>
</comment>
<dbReference type="InterPro" id="IPR012334">
    <property type="entry name" value="Pectin_lyas_fold"/>
</dbReference>
<sequence length="1337" mass="142418">MCFMYKVFRCSGQAALKMAVVIALVTALLAGFSIGIVPTVTAANQPGPSPADAEIGQMTTRAAADTLWVNASTGDDTAAGTANAELKTLEAALAKAAAEPTVRRINITGEFKPDKTIIIPDGITLAVTAAGATFSADGNKLKGIVLSKGATLTGSGEMQMRGFATALTAEAGSLITDGIYNFQDNGVEDGTGVSFGGKVKGSGDKNKLRIMVNDICSTDFYNDGSSFENCIVNVNSQKRTWFDARNLTLKNADFTVAGFGMGYYIGTLDMENSSLTVNKGSGWRCPTGFTIQGDKDKESSVRNSKITVNAGTTAGISIGLSDKKKKITFKDSTLELNNSGVGGLNINTGSVELISSTIISNGKQSGAVFGAQGNGEIIFKDNCLVKTPANKAAHTGSAQNKNTYIVLGGSYLVTYAPDYHAGDGSTIPNNGAANGNEPLSLFTLSDPTQTLLQPLNRQGKPYDYSVTKPSSDGQKHVWVPAAKVQFYLNDPTSAAPVKDVCFSDGSTTAKTASAMRGYPLNAAVKIAGGNTQLPSQPQAAGYKFKGWFYKNLTDNSEQPFNEAIKVPKDLDVYAKWEKDPNAYLIKYNNAAADNKVLSMAFSNPQRTFKVLSLAAVKAQSPAFVPAGKVFRGWATRPDAAAPETAAGKVITLPGAKNIYNLYAIWENKLLTVKFSANGGIFTKQSIFKTRSDIFSIEQDSAGGEVAVIKKTPAVVDKMSLVSLLRTLDPTINLATSGLVGFTKKPDDKVLKEIATRQYNVLGTTTKGGGFFWPAKYYYWFNDPDGNQCADLSKDTALTDDTTFYLKWQQNPNIPTINAECQIPADMWGKDPGQTTRIKNLNASGSFAITGAVDATEIVHQMNSLEGELAKNISDLSQIKLTQLSSVFKARLTLPVGVVLPSNPTVQAAGLGNCFEVDSVKAGSTPEATLDVTFKLKQGISNYKQLKEAVESTGVPQTGYHPCMPKPLTFTVTGLTCAPGKFTNLEEFTATGTVEGNFSAYATDMNSNATKKFTFTWKGEQITAAKDTNKPGITQTFRFLYPLELPLPADMAVNNNTEHDAVIELAPGATFPLTGALQVEPIHEQMAKIEAAYPREKHDQIALSDIDFGFTASFTAPDDISLPHSLSPADVKCENFGTGFKVDSVKINGQTVTLEFSLNNTAAIKTYTDLEKVVDPAGGESGWMRLTVPRLKIKNDAPLDQNFTIIGKVNGRFAATAVSAGGKVKYFAFKWQGEQWPDGKDAIATTDDVISLTLKAVSSPKPGPITPPAPFKPIAPPTEPDLPKVSGRNMPPRSAGVPLPKTGEAAPPWWAALTLIGGLPLLALGLILRKTIAIPGER</sequence>
<dbReference type="SUPFAM" id="SSF51126">
    <property type="entry name" value="Pectin lyase-like"/>
    <property type="match status" value="1"/>
</dbReference>
<dbReference type="GO" id="GO:0030313">
    <property type="term" value="C:cell envelope"/>
    <property type="evidence" value="ECO:0007669"/>
    <property type="project" value="UniProtKB-SubCell"/>
</dbReference>
<evidence type="ECO:0008006" key="6">
    <source>
        <dbReference type="Google" id="ProtNLM"/>
    </source>
</evidence>
<dbReference type="InterPro" id="IPR013378">
    <property type="entry name" value="InlB-like_B-rpt"/>
</dbReference>
<comment type="caution">
    <text evidence="4">The sequence shown here is derived from an EMBL/GenBank/DDBJ whole genome shotgun (WGS) entry which is preliminary data.</text>
</comment>
<evidence type="ECO:0000256" key="2">
    <source>
        <dbReference type="SAM" id="MobiDB-lite"/>
    </source>
</evidence>
<feature type="compositionally biased region" description="Pro residues" evidence="2">
    <location>
        <begin position="1260"/>
        <end position="1279"/>
    </location>
</feature>
<evidence type="ECO:0000313" key="5">
    <source>
        <dbReference type="Proteomes" id="UP000236394"/>
    </source>
</evidence>
<reference evidence="5" key="1">
    <citation type="submission" date="2017-04" db="EMBL/GenBank/DDBJ databases">
        <authorList>
            <person name="Bumgarner R.E."/>
            <person name="Fredricks D.N."/>
            <person name="Srinivasan S."/>
        </authorList>
    </citation>
    <scope>NUCLEOTIDE SEQUENCE [LARGE SCALE GENOMIC DNA]</scope>
    <source>
        <strain evidence="5">KA00405</strain>
    </source>
</reference>